<evidence type="ECO:0000256" key="3">
    <source>
        <dbReference type="RuleBase" id="RU003719"/>
    </source>
</evidence>
<comment type="caution">
    <text evidence="6">The sequence shown here is derived from an EMBL/GenBank/DDBJ whole genome shotgun (WGS) entry which is preliminary data.</text>
</comment>
<evidence type="ECO:0000256" key="1">
    <source>
        <dbReference type="ARBA" id="ARBA00023002"/>
    </source>
</evidence>
<gene>
    <name evidence="6" type="ORF">ACFPOC_16695</name>
</gene>
<dbReference type="SUPFAM" id="SSF52283">
    <property type="entry name" value="Formate/glycerate dehydrogenase catalytic domain-like"/>
    <property type="match status" value="1"/>
</dbReference>
<reference evidence="7" key="1">
    <citation type="journal article" date="2019" name="Int. J. Syst. Evol. Microbiol.">
        <title>The Global Catalogue of Microorganisms (GCM) 10K type strain sequencing project: providing services to taxonomists for standard genome sequencing and annotation.</title>
        <authorList>
            <consortium name="The Broad Institute Genomics Platform"/>
            <consortium name="The Broad Institute Genome Sequencing Center for Infectious Disease"/>
            <person name="Wu L."/>
            <person name="Ma J."/>
        </authorList>
    </citation>
    <scope>NUCLEOTIDE SEQUENCE [LARGE SCALE GENOMIC DNA]</scope>
    <source>
        <strain evidence="7">KACC 11588</strain>
    </source>
</reference>
<comment type="similarity">
    <text evidence="3">Belongs to the D-isomer specific 2-hydroxyacid dehydrogenase family.</text>
</comment>
<sequence length="306" mass="30971">MTRPAVLCLQPLPLPARQAELSALYDLHGPEADLAAVGPSIAAVVTDGHAGLSAAQVAALPNLRLVASASAGLEGIERAALDARGIPLTNPAPALASEVADVALMLLLAGWKGLPALERHVRSGAWADGEAPLGRALKGRTLGLLGLGHIGSAIAARAQAFGLRIAYATRRPRDVPFPHVPDPRDLAARSDILAVVVPGGPGTRGLVDAAVLDALGPQGLLVNVARGSVVDEPALIAALHARRLGAAALDVMWDEPRPSAALLAAPRLILTPHVGSATRDTRDAMAANVLANLAAVLAGGPPVSPA</sequence>
<protein>
    <submittedName>
        <fullName evidence="6">NAD(P)-dependent oxidoreductase</fullName>
    </submittedName>
</protein>
<accession>A0ABW0SGL7</accession>
<dbReference type="Proteomes" id="UP001596056">
    <property type="component" value="Unassembled WGS sequence"/>
</dbReference>
<feature type="domain" description="D-isomer specific 2-hydroxyacid dehydrogenase NAD-binding" evidence="5">
    <location>
        <begin position="104"/>
        <end position="275"/>
    </location>
</feature>
<name>A0ABW0SGL7_9RHOB</name>
<dbReference type="PANTHER" id="PTHR10996">
    <property type="entry name" value="2-HYDROXYACID DEHYDROGENASE-RELATED"/>
    <property type="match status" value="1"/>
</dbReference>
<feature type="domain" description="D-isomer specific 2-hydroxyacid dehydrogenase catalytic" evidence="4">
    <location>
        <begin position="30"/>
        <end position="304"/>
    </location>
</feature>
<proteinExistence type="inferred from homology"/>
<keyword evidence="1 3" id="KW-0560">Oxidoreductase</keyword>
<dbReference type="InterPro" id="IPR036291">
    <property type="entry name" value="NAD(P)-bd_dom_sf"/>
</dbReference>
<dbReference type="Gene3D" id="3.40.50.720">
    <property type="entry name" value="NAD(P)-binding Rossmann-like Domain"/>
    <property type="match status" value="2"/>
</dbReference>
<evidence type="ECO:0000313" key="6">
    <source>
        <dbReference type="EMBL" id="MFC5568050.1"/>
    </source>
</evidence>
<dbReference type="RefSeq" id="WP_209841471.1">
    <property type="nucleotide sequence ID" value="NZ_JAGGJP010000010.1"/>
</dbReference>
<dbReference type="SUPFAM" id="SSF51735">
    <property type="entry name" value="NAD(P)-binding Rossmann-fold domains"/>
    <property type="match status" value="1"/>
</dbReference>
<evidence type="ECO:0000313" key="7">
    <source>
        <dbReference type="Proteomes" id="UP001596056"/>
    </source>
</evidence>
<keyword evidence="7" id="KW-1185">Reference proteome</keyword>
<evidence type="ECO:0000256" key="2">
    <source>
        <dbReference type="ARBA" id="ARBA00023027"/>
    </source>
</evidence>
<dbReference type="InterPro" id="IPR050223">
    <property type="entry name" value="D-isomer_2-hydroxyacid_DH"/>
</dbReference>
<dbReference type="Pfam" id="PF00389">
    <property type="entry name" value="2-Hacid_dh"/>
    <property type="match status" value="1"/>
</dbReference>
<evidence type="ECO:0000259" key="5">
    <source>
        <dbReference type="Pfam" id="PF02826"/>
    </source>
</evidence>
<organism evidence="6 7">
    <name type="scientific">Rubellimicrobium aerolatum</name>
    <dbReference type="NCBI Taxonomy" id="490979"/>
    <lineage>
        <taxon>Bacteria</taxon>
        <taxon>Pseudomonadati</taxon>
        <taxon>Pseudomonadota</taxon>
        <taxon>Alphaproteobacteria</taxon>
        <taxon>Rhodobacterales</taxon>
        <taxon>Roseobacteraceae</taxon>
        <taxon>Rubellimicrobium</taxon>
    </lineage>
</organism>
<dbReference type="PANTHER" id="PTHR10996:SF178">
    <property type="entry name" value="2-HYDROXYACID DEHYDROGENASE YGL185C-RELATED"/>
    <property type="match status" value="1"/>
</dbReference>
<dbReference type="Pfam" id="PF02826">
    <property type="entry name" value="2-Hacid_dh_C"/>
    <property type="match status" value="1"/>
</dbReference>
<keyword evidence="2" id="KW-0520">NAD</keyword>
<dbReference type="InterPro" id="IPR006139">
    <property type="entry name" value="D-isomer_2_OHA_DH_cat_dom"/>
</dbReference>
<evidence type="ECO:0000259" key="4">
    <source>
        <dbReference type="Pfam" id="PF00389"/>
    </source>
</evidence>
<dbReference type="InterPro" id="IPR006140">
    <property type="entry name" value="D-isomer_DH_NAD-bd"/>
</dbReference>
<dbReference type="EMBL" id="JBHSNA010000024">
    <property type="protein sequence ID" value="MFC5568050.1"/>
    <property type="molecule type" value="Genomic_DNA"/>
</dbReference>